<keyword evidence="14" id="KW-1185">Reference proteome</keyword>
<dbReference type="CDD" id="cd02510">
    <property type="entry name" value="pp-GalNAc-T"/>
    <property type="match status" value="1"/>
</dbReference>
<comment type="similarity">
    <text evidence="2">Belongs to the glycosyltransferase 2 family. GalNAc-T subfamily.</text>
</comment>
<evidence type="ECO:0000259" key="12">
    <source>
        <dbReference type="Pfam" id="PF00652"/>
    </source>
</evidence>
<evidence type="ECO:0000256" key="1">
    <source>
        <dbReference type="ARBA" id="ARBA00004323"/>
    </source>
</evidence>
<proteinExistence type="inferred from homology"/>
<dbReference type="Gene3D" id="2.80.10.50">
    <property type="match status" value="1"/>
</dbReference>
<dbReference type="InterPro" id="IPR045885">
    <property type="entry name" value="GalNAc-T"/>
</dbReference>
<evidence type="ECO:0000256" key="10">
    <source>
        <dbReference type="SAM" id="Phobius"/>
    </source>
</evidence>
<dbReference type="SUPFAM" id="SSF50370">
    <property type="entry name" value="Ricin B-like lectins"/>
    <property type="match status" value="1"/>
</dbReference>
<keyword evidence="8 10" id="KW-0472">Membrane</keyword>
<dbReference type="InterPro" id="IPR029044">
    <property type="entry name" value="Nucleotide-diphossugar_trans"/>
</dbReference>
<evidence type="ECO:0000259" key="11">
    <source>
        <dbReference type="Pfam" id="PF00535"/>
    </source>
</evidence>
<dbReference type="GO" id="GO:0004653">
    <property type="term" value="F:polypeptide N-acetylgalactosaminyltransferase activity"/>
    <property type="evidence" value="ECO:0007669"/>
    <property type="project" value="TreeGrafter"/>
</dbReference>
<keyword evidence="9" id="KW-1015">Disulfide bond</keyword>
<evidence type="ECO:0000256" key="2">
    <source>
        <dbReference type="ARBA" id="ARBA00005680"/>
    </source>
</evidence>
<name>A0AAV9XSI9_9CRYT</name>
<dbReference type="GO" id="GO:0030246">
    <property type="term" value="F:carbohydrate binding"/>
    <property type="evidence" value="ECO:0007669"/>
    <property type="project" value="UniProtKB-KW"/>
</dbReference>
<organism evidence="13 14">
    <name type="scientific">Cryptosporidium xiaoi</name>
    <dbReference type="NCBI Taxonomy" id="659607"/>
    <lineage>
        <taxon>Eukaryota</taxon>
        <taxon>Sar</taxon>
        <taxon>Alveolata</taxon>
        <taxon>Apicomplexa</taxon>
        <taxon>Conoidasida</taxon>
        <taxon>Coccidia</taxon>
        <taxon>Eucoccidiorida</taxon>
        <taxon>Eimeriorina</taxon>
        <taxon>Cryptosporidiidae</taxon>
        <taxon>Cryptosporidium</taxon>
    </lineage>
</organism>
<dbReference type="InterPro" id="IPR001173">
    <property type="entry name" value="Glyco_trans_2-like"/>
</dbReference>
<keyword evidence="4" id="KW-0430">Lectin</keyword>
<dbReference type="PANTHER" id="PTHR11675">
    <property type="entry name" value="N-ACETYLGALACTOSAMINYLTRANSFERASE"/>
    <property type="match status" value="1"/>
</dbReference>
<dbReference type="PROSITE" id="PS50231">
    <property type="entry name" value="RICIN_B_LECTIN"/>
    <property type="match status" value="1"/>
</dbReference>
<protein>
    <submittedName>
        <fullName evidence="13">UDP-N-acetyl-D-galactosamine</fullName>
    </submittedName>
</protein>
<accession>A0AAV9XSI9</accession>
<evidence type="ECO:0000256" key="9">
    <source>
        <dbReference type="ARBA" id="ARBA00023157"/>
    </source>
</evidence>
<evidence type="ECO:0000256" key="8">
    <source>
        <dbReference type="ARBA" id="ARBA00023136"/>
    </source>
</evidence>
<dbReference type="Pfam" id="PF00652">
    <property type="entry name" value="Ricin_B_lectin"/>
    <property type="match status" value="1"/>
</dbReference>
<keyword evidence="5" id="KW-0735">Signal-anchor</keyword>
<evidence type="ECO:0000313" key="13">
    <source>
        <dbReference type="EMBL" id="KAK6587549.1"/>
    </source>
</evidence>
<comment type="caution">
    <text evidence="13">The sequence shown here is derived from an EMBL/GenBank/DDBJ whole genome shotgun (WGS) entry which is preliminary data.</text>
</comment>
<gene>
    <name evidence="13" type="ORF">RS030_91551</name>
</gene>
<dbReference type="InterPro" id="IPR000772">
    <property type="entry name" value="Ricin_B_lectin"/>
</dbReference>
<keyword evidence="6 10" id="KW-1133">Transmembrane helix</keyword>
<feature type="transmembrane region" description="Helical" evidence="10">
    <location>
        <begin position="30"/>
        <end position="52"/>
    </location>
</feature>
<sequence length="741" mass="84747">MYSRLSGREVNFLRRIQFRLESVFGGRIRFIYFLLTVVVLWIVSIFTVQQLLISNMGNDELSKQLSLRKAQNIKIKGLECLGKGKCLLNFKFIDDNIDLIKLVKESKSRHQSYIQKMRDFGNEFNYINYANVRNLTDVKAITDYFSHLKKPKMLDTGVDYNSLLGLKLLKKYGLGNKHLPYVEHKDYSSLYSNESHHYFNSHAVFAGYGKHRMHGILGIFPNGTTPYVFLEKPPKINFENGTSYLAHGGGFYRELSDHLSLNRVPSDERDEVCKGIVYPLKDLDDASVVITFYNEPLSTLLRSVHSVLNNTPPPLLREIILVNDGSDMIDLVPGGFLDDYVKLLPKVKIVHLSERVGIVGARLHGIRLSTAPVVVVLDSHIETSYQWLEPQLLRLKESKTSVVMPQIDSIDSLDFSYTSYSGIGCRLGFKYSIVEQATLTGKVNSTEPIASPVMAGGLFAVRRDFFWKLGGYDPEFKHWGAENVEFSLRIWLCGGKLECVPCSRVFHIFRKKGVGYTSPPDSLWRNRLRTAKVWLDEFYEITELFAPNPQIDLGSFEDMLYLKKKLNCKPFKWFLENIAPETYITDINQILFVGEIRSKKQNKICLDTMNHSNEGERIDNFFCHGQKGTQAFMLTNNTMQIRLVGKENYCIGNKIDFVPCTNTEKTRIWILENDTIIKARLKESNNTVVIKCLSLVPDNTTPTKFSVQFGGCNPDDPLQHWEINKYVPKRLIGNSHKNNTG</sequence>
<evidence type="ECO:0000256" key="4">
    <source>
        <dbReference type="ARBA" id="ARBA00022734"/>
    </source>
</evidence>
<dbReference type="GO" id="GO:0000139">
    <property type="term" value="C:Golgi membrane"/>
    <property type="evidence" value="ECO:0007669"/>
    <property type="project" value="UniProtKB-SubCell"/>
</dbReference>
<keyword evidence="7" id="KW-0333">Golgi apparatus</keyword>
<evidence type="ECO:0000256" key="3">
    <source>
        <dbReference type="ARBA" id="ARBA00022692"/>
    </source>
</evidence>
<evidence type="ECO:0000256" key="7">
    <source>
        <dbReference type="ARBA" id="ARBA00023034"/>
    </source>
</evidence>
<feature type="domain" description="Ricin B lectin" evidence="12">
    <location>
        <begin position="593"/>
        <end position="721"/>
    </location>
</feature>
<feature type="domain" description="Glycosyltransferase 2-like" evidence="11">
    <location>
        <begin position="287"/>
        <end position="469"/>
    </location>
</feature>
<reference evidence="13 14" key="1">
    <citation type="submission" date="2023-10" db="EMBL/GenBank/DDBJ databases">
        <title>Comparative genomics analysis reveals potential genetic determinants of host preference in Cryptosporidium xiaoi.</title>
        <authorList>
            <person name="Xiao L."/>
            <person name="Li J."/>
        </authorList>
    </citation>
    <scope>NUCLEOTIDE SEQUENCE [LARGE SCALE GENOMIC DNA]</scope>
    <source>
        <strain evidence="13 14">52996</strain>
    </source>
</reference>
<dbReference type="Proteomes" id="UP001311799">
    <property type="component" value="Unassembled WGS sequence"/>
</dbReference>
<dbReference type="SUPFAM" id="SSF53448">
    <property type="entry name" value="Nucleotide-diphospho-sugar transferases"/>
    <property type="match status" value="1"/>
</dbReference>
<evidence type="ECO:0000256" key="6">
    <source>
        <dbReference type="ARBA" id="ARBA00022989"/>
    </source>
</evidence>
<dbReference type="EMBL" id="JAWDEY010000037">
    <property type="protein sequence ID" value="KAK6587549.1"/>
    <property type="molecule type" value="Genomic_DNA"/>
</dbReference>
<comment type="subcellular location">
    <subcellularLocation>
        <location evidence="1">Golgi apparatus membrane</location>
        <topology evidence="1">Single-pass type II membrane protein</topology>
    </subcellularLocation>
</comment>
<dbReference type="PANTHER" id="PTHR11675:SF126">
    <property type="entry name" value="RICIN B LECTIN DOMAIN-CONTAINING PROTEIN"/>
    <property type="match status" value="1"/>
</dbReference>
<dbReference type="AlphaFoldDB" id="A0AAV9XSI9"/>
<dbReference type="InterPro" id="IPR035992">
    <property type="entry name" value="Ricin_B-like_lectins"/>
</dbReference>
<dbReference type="Gene3D" id="3.90.550.10">
    <property type="entry name" value="Spore Coat Polysaccharide Biosynthesis Protein SpsA, Chain A"/>
    <property type="match status" value="1"/>
</dbReference>
<evidence type="ECO:0000313" key="14">
    <source>
        <dbReference type="Proteomes" id="UP001311799"/>
    </source>
</evidence>
<evidence type="ECO:0000256" key="5">
    <source>
        <dbReference type="ARBA" id="ARBA00022968"/>
    </source>
</evidence>
<keyword evidence="3 10" id="KW-0812">Transmembrane</keyword>
<dbReference type="Pfam" id="PF00535">
    <property type="entry name" value="Glycos_transf_2"/>
    <property type="match status" value="1"/>
</dbReference>
<dbReference type="GO" id="GO:0006493">
    <property type="term" value="P:protein O-linked glycosylation"/>
    <property type="evidence" value="ECO:0007669"/>
    <property type="project" value="TreeGrafter"/>
</dbReference>